<sequence length="352" mass="40695">MPGIVEARDFINGLTVHHFDLALPNKSEIKDSNSNSIMLRKRGLLYASDVNKFINHFPGLEYVGTYIRCTFCNLNFAPHGIQTCRRHIKSKRHIANATHQVPYWKFLHDFTFMLSVCNIPQHIVDNDNFRLFWKKLVPSRTLPTKKQLRNNFPRVKTIIEDSIRCDLKNNKIWLSVNKATDAKKNCVLNILVRVLKSDKSSVPYLLSIEIDIREISEKYSVIIKDISKLQNSKLSLAESLNIVHHFNVALDNMRDTVGLLAAEKFHSILDKNPDFQKILYLNQCLSENEDCDVVSEFKYANITSLDVERSFSKKYSKTFSPFRTCLSESTMEALQMLRLYASTLNRTTLMPE</sequence>
<dbReference type="Proteomes" id="UP001056778">
    <property type="component" value="Chromosome 8"/>
</dbReference>
<organism evidence="1 2">
    <name type="scientific">Holotrichia oblita</name>
    <name type="common">Chafer beetle</name>
    <dbReference type="NCBI Taxonomy" id="644536"/>
    <lineage>
        <taxon>Eukaryota</taxon>
        <taxon>Metazoa</taxon>
        <taxon>Ecdysozoa</taxon>
        <taxon>Arthropoda</taxon>
        <taxon>Hexapoda</taxon>
        <taxon>Insecta</taxon>
        <taxon>Pterygota</taxon>
        <taxon>Neoptera</taxon>
        <taxon>Endopterygota</taxon>
        <taxon>Coleoptera</taxon>
        <taxon>Polyphaga</taxon>
        <taxon>Scarabaeiformia</taxon>
        <taxon>Scarabaeidae</taxon>
        <taxon>Melolonthinae</taxon>
        <taxon>Holotrichia</taxon>
    </lineage>
</organism>
<evidence type="ECO:0000313" key="1">
    <source>
        <dbReference type="EMBL" id="KAI4456253.1"/>
    </source>
</evidence>
<dbReference type="EMBL" id="CM043022">
    <property type="protein sequence ID" value="KAI4456253.1"/>
    <property type="molecule type" value="Genomic_DNA"/>
</dbReference>
<comment type="caution">
    <text evidence="1">The sequence shown here is derived from an EMBL/GenBank/DDBJ whole genome shotgun (WGS) entry which is preliminary data.</text>
</comment>
<evidence type="ECO:0000313" key="2">
    <source>
        <dbReference type="Proteomes" id="UP001056778"/>
    </source>
</evidence>
<name>A0ACB9SLR0_HOLOL</name>
<accession>A0ACB9SLR0</accession>
<keyword evidence="2" id="KW-1185">Reference proteome</keyword>
<proteinExistence type="predicted"/>
<reference evidence="1" key="1">
    <citation type="submission" date="2022-04" db="EMBL/GenBank/DDBJ databases">
        <title>Chromosome-scale genome assembly of Holotrichia oblita Faldermann.</title>
        <authorList>
            <person name="Rongchong L."/>
        </authorList>
    </citation>
    <scope>NUCLEOTIDE SEQUENCE</scope>
    <source>
        <strain evidence="1">81SQS9</strain>
    </source>
</reference>
<protein>
    <submittedName>
        <fullName evidence="1">Uncharacterized protein</fullName>
    </submittedName>
</protein>
<gene>
    <name evidence="1" type="ORF">MML48_8g00005594</name>
</gene>